<name>A0A420F699_9ACTN</name>
<sequence length="310" mass="30515">MSPDTPDPARPVRSGEADRTAPPAHATGPASPAAGAGPARTSGSAGPGPAQDPGPHAGDASLAPTAGDAPGSGPVAGDGPPAAHPAPGPVHPLVDGADRRRAWRGAVGAGAALAALGVPLGLLWAAVAPDTPVVKAAAGAVYAEPQPEQPIAADGWFSLLGLGFGVLAALAVWFLLRRRRGPVGLGTAVLGAFAAAVVAWQVGRRVGLGTFDRLLATAPEGQAFTKPADLRAGGIDWLLGVVPVPHGNLLLPAFGAAVTYTLLAGWSRWPSLRPEPVPDAPGLSWASVATPAPPAAPEPPAPGAGEPPRG</sequence>
<dbReference type="Proteomes" id="UP000285744">
    <property type="component" value="Unassembled WGS sequence"/>
</dbReference>
<feature type="region of interest" description="Disordered" evidence="1">
    <location>
        <begin position="280"/>
        <end position="310"/>
    </location>
</feature>
<evidence type="ECO:0000256" key="1">
    <source>
        <dbReference type="SAM" id="MobiDB-lite"/>
    </source>
</evidence>
<evidence type="ECO:0000313" key="3">
    <source>
        <dbReference type="EMBL" id="RKF28452.1"/>
    </source>
</evidence>
<feature type="transmembrane region" description="Helical" evidence="2">
    <location>
        <begin position="106"/>
        <end position="127"/>
    </location>
</feature>
<feature type="transmembrane region" description="Helical" evidence="2">
    <location>
        <begin position="156"/>
        <end position="176"/>
    </location>
</feature>
<dbReference type="RefSeq" id="WP_120327263.1">
    <property type="nucleotide sequence ID" value="NZ_RAQQ01000003.1"/>
</dbReference>
<comment type="caution">
    <text evidence="3">The sequence shown here is derived from an EMBL/GenBank/DDBJ whole genome shotgun (WGS) entry which is preliminary data.</text>
</comment>
<feature type="compositionally biased region" description="Low complexity" evidence="1">
    <location>
        <begin position="66"/>
        <end position="81"/>
    </location>
</feature>
<keyword evidence="2" id="KW-1133">Transmembrane helix</keyword>
<keyword evidence="2" id="KW-0472">Membrane</keyword>
<keyword evidence="2" id="KW-0812">Transmembrane</keyword>
<reference evidence="3 4" key="1">
    <citation type="journal article" date="2018" name="Int. J. Syst. Evol. Microbiol.">
        <title>Micromonospora globbae sp. nov., an endophytic actinomycete isolated from roots of Globba winitii C. H. Wright.</title>
        <authorList>
            <person name="Kuncharoen N."/>
            <person name="Pittayakhajonwut P."/>
            <person name="Tanasupawat S."/>
        </authorList>
    </citation>
    <scope>NUCLEOTIDE SEQUENCE [LARGE SCALE GENOMIC DNA]</scope>
    <source>
        <strain evidence="3 4">WPS1-2</strain>
    </source>
</reference>
<gene>
    <name evidence="3" type="ORF">D7I43_05390</name>
</gene>
<dbReference type="OrthoDB" id="5188205at2"/>
<evidence type="ECO:0000256" key="2">
    <source>
        <dbReference type="SAM" id="Phobius"/>
    </source>
</evidence>
<protein>
    <submittedName>
        <fullName evidence="3">DUF2567 domain-containing protein</fullName>
    </submittedName>
</protein>
<dbReference type="EMBL" id="RAQQ01000003">
    <property type="protein sequence ID" value="RKF28452.1"/>
    <property type="molecule type" value="Genomic_DNA"/>
</dbReference>
<dbReference type="AlphaFoldDB" id="A0A420F699"/>
<feature type="compositionally biased region" description="Pro residues" evidence="1">
    <location>
        <begin position="291"/>
        <end position="302"/>
    </location>
</feature>
<feature type="region of interest" description="Disordered" evidence="1">
    <location>
        <begin position="1"/>
        <end position="95"/>
    </location>
</feature>
<accession>A0A420F699</accession>
<feature type="compositionally biased region" description="Low complexity" evidence="1">
    <location>
        <begin position="20"/>
        <end position="49"/>
    </location>
</feature>
<organism evidence="3 4">
    <name type="scientific">Micromonospora globbae</name>
    <dbReference type="NCBI Taxonomy" id="1894969"/>
    <lineage>
        <taxon>Bacteria</taxon>
        <taxon>Bacillati</taxon>
        <taxon>Actinomycetota</taxon>
        <taxon>Actinomycetes</taxon>
        <taxon>Micromonosporales</taxon>
        <taxon>Micromonosporaceae</taxon>
        <taxon>Micromonospora</taxon>
    </lineage>
</organism>
<feature type="transmembrane region" description="Helical" evidence="2">
    <location>
        <begin position="183"/>
        <end position="203"/>
    </location>
</feature>
<evidence type="ECO:0000313" key="4">
    <source>
        <dbReference type="Proteomes" id="UP000285744"/>
    </source>
</evidence>
<proteinExistence type="predicted"/>